<proteinExistence type="predicted"/>
<dbReference type="EMBL" id="CP061538">
    <property type="protein sequence ID" value="QNV39364.1"/>
    <property type="molecule type" value="Genomic_DNA"/>
</dbReference>
<reference evidence="1 2" key="1">
    <citation type="submission" date="2020-09" db="EMBL/GenBank/DDBJ databases">
        <title>Investigation of environmental microbe.</title>
        <authorList>
            <person name="Ou Y."/>
            <person name="Kang Q."/>
        </authorList>
    </citation>
    <scope>NUCLEOTIDE SEQUENCE [LARGE SCALE GENOMIC DNA]</scope>
    <source>
        <strain evidence="1 2">KJZ-9</strain>
    </source>
</reference>
<evidence type="ECO:0000313" key="2">
    <source>
        <dbReference type="Proteomes" id="UP000516421"/>
    </source>
</evidence>
<dbReference type="Gene3D" id="6.10.250.660">
    <property type="match status" value="1"/>
</dbReference>
<dbReference type="InterPro" id="IPR019933">
    <property type="entry name" value="DivIVA_domain"/>
</dbReference>
<protein>
    <submittedName>
        <fullName evidence="1">DivIVA domain-containing protein</fullName>
    </submittedName>
</protein>
<sequence length="196" mass="22614">MKHRQTSSIGEFIVVDEHQQGYSRTEVDAYFAGLADDFELLRKGIPDSRVQSSADIRRQSFEAEQGGYSPSDVDHALDRVEDRFAEFERRLFIEKHGRIAWEHAVEETAELVMGRLNRAEGHRFRRPSHKLTKGYFVKDVDALCNRLRDHFRSAEELSPAIIRNAVFSSATGDMCYEETQVDAFLDRCISLMLDLR</sequence>
<gene>
    <name evidence="1" type="ORF">IDM48_08145</name>
</gene>
<keyword evidence="2" id="KW-1185">Reference proteome</keyword>
<organism evidence="1 2">
    <name type="scientific">Rothia amarae</name>
    <dbReference type="NCBI Taxonomy" id="169480"/>
    <lineage>
        <taxon>Bacteria</taxon>
        <taxon>Bacillati</taxon>
        <taxon>Actinomycetota</taxon>
        <taxon>Actinomycetes</taxon>
        <taxon>Micrococcales</taxon>
        <taxon>Micrococcaceae</taxon>
        <taxon>Rothia</taxon>
    </lineage>
</organism>
<evidence type="ECO:0000313" key="1">
    <source>
        <dbReference type="EMBL" id="QNV39364.1"/>
    </source>
</evidence>
<dbReference type="Proteomes" id="UP000516421">
    <property type="component" value="Chromosome"/>
</dbReference>
<dbReference type="NCBIfam" id="TIGR03544">
    <property type="entry name" value="DivI1A_domain"/>
    <property type="match status" value="1"/>
</dbReference>
<dbReference type="KEGG" id="rama:IDM48_08145"/>
<accession>A0A7H2BI68</accession>
<name>A0A7H2BI68_9MICC</name>
<dbReference type="RefSeq" id="WP_190616889.1">
    <property type="nucleotide sequence ID" value="NZ_CP061538.1"/>
</dbReference>
<dbReference type="AlphaFoldDB" id="A0A7H2BI68"/>